<reference evidence="2 3" key="1">
    <citation type="submission" date="2019-04" db="EMBL/GenBank/DDBJ databases">
        <authorList>
            <person name="Li Y."/>
            <person name="Wang J."/>
        </authorList>
    </citation>
    <scope>NUCLEOTIDE SEQUENCE [LARGE SCALE GENOMIC DNA]</scope>
    <source>
        <strain evidence="2 3">DSM 14668</strain>
    </source>
</reference>
<evidence type="ECO:0000313" key="2">
    <source>
        <dbReference type="EMBL" id="TKC99221.1"/>
    </source>
</evidence>
<proteinExistence type="predicted"/>
<gene>
    <name evidence="2" type="ORF">E8A74_38760</name>
</gene>
<dbReference type="RefSeq" id="WP_136934147.1">
    <property type="nucleotide sequence ID" value="NZ_SSMQ01000059.1"/>
</dbReference>
<feature type="compositionally biased region" description="Basic and acidic residues" evidence="1">
    <location>
        <begin position="13"/>
        <end position="33"/>
    </location>
</feature>
<comment type="caution">
    <text evidence="2">The sequence shown here is derived from an EMBL/GenBank/DDBJ whole genome shotgun (WGS) entry which is preliminary data.</text>
</comment>
<name>A0A4U1IXI2_9BACT</name>
<evidence type="ECO:0000313" key="3">
    <source>
        <dbReference type="Proteomes" id="UP000309215"/>
    </source>
</evidence>
<dbReference type="AlphaFoldDB" id="A0A4U1IXI2"/>
<dbReference type="Proteomes" id="UP000309215">
    <property type="component" value="Unassembled WGS sequence"/>
</dbReference>
<evidence type="ECO:0000256" key="1">
    <source>
        <dbReference type="SAM" id="MobiDB-lite"/>
    </source>
</evidence>
<keyword evidence="3" id="KW-1185">Reference proteome</keyword>
<dbReference type="EMBL" id="SSMQ01000059">
    <property type="protein sequence ID" value="TKC99221.1"/>
    <property type="molecule type" value="Genomic_DNA"/>
</dbReference>
<sequence length="84" mass="9357">MAAEKPNRATVFSHEHYHELSADETEARERGFDARGFPIEGPSLREAEQEAEPTPPHPHPPGAEHAEPTHGVHITPTEPPRRRA</sequence>
<feature type="region of interest" description="Disordered" evidence="1">
    <location>
        <begin position="1"/>
        <end position="84"/>
    </location>
</feature>
<accession>A0A4U1IXI2</accession>
<organism evidence="2 3">
    <name type="scientific">Polyangium fumosum</name>
    <dbReference type="NCBI Taxonomy" id="889272"/>
    <lineage>
        <taxon>Bacteria</taxon>
        <taxon>Pseudomonadati</taxon>
        <taxon>Myxococcota</taxon>
        <taxon>Polyangia</taxon>
        <taxon>Polyangiales</taxon>
        <taxon>Polyangiaceae</taxon>
        <taxon>Polyangium</taxon>
    </lineage>
</organism>
<protein>
    <submittedName>
        <fullName evidence="2">Uncharacterized protein</fullName>
    </submittedName>
</protein>